<comment type="caution">
    <text evidence="2">The sequence shown here is derived from an EMBL/GenBank/DDBJ whole genome shotgun (WGS) entry which is preliminary data.</text>
</comment>
<gene>
    <name evidence="2" type="ORF">EAX61_07240</name>
</gene>
<keyword evidence="3" id="KW-1185">Reference proteome</keyword>
<organism evidence="2 3">
    <name type="scientific">Dokdonia sinensis</name>
    <dbReference type="NCBI Taxonomy" id="2479847"/>
    <lineage>
        <taxon>Bacteria</taxon>
        <taxon>Pseudomonadati</taxon>
        <taxon>Bacteroidota</taxon>
        <taxon>Flavobacteriia</taxon>
        <taxon>Flavobacteriales</taxon>
        <taxon>Flavobacteriaceae</taxon>
        <taxon>Dokdonia</taxon>
    </lineage>
</organism>
<evidence type="ECO:0000313" key="2">
    <source>
        <dbReference type="EMBL" id="RMB60605.1"/>
    </source>
</evidence>
<dbReference type="InterPro" id="IPR011250">
    <property type="entry name" value="OMP/PagP_B-barrel"/>
</dbReference>
<dbReference type="RefSeq" id="WP_121917008.1">
    <property type="nucleotide sequence ID" value="NZ_REFV01000005.1"/>
</dbReference>
<dbReference type="SUPFAM" id="SSF56925">
    <property type="entry name" value="OMPA-like"/>
    <property type="match status" value="1"/>
</dbReference>
<evidence type="ECO:0000259" key="1">
    <source>
        <dbReference type="Pfam" id="PF13568"/>
    </source>
</evidence>
<protein>
    <submittedName>
        <fullName evidence="2">PorT family protein</fullName>
    </submittedName>
</protein>
<accession>A0A3M0G6P5</accession>
<proteinExistence type="predicted"/>
<evidence type="ECO:0000313" key="3">
    <source>
        <dbReference type="Proteomes" id="UP000281985"/>
    </source>
</evidence>
<dbReference type="AlphaFoldDB" id="A0A3M0G6P5"/>
<name>A0A3M0G6P5_9FLAO</name>
<dbReference type="Proteomes" id="UP000281985">
    <property type="component" value="Unassembled WGS sequence"/>
</dbReference>
<dbReference type="OrthoDB" id="1431594at2"/>
<reference evidence="2 3" key="1">
    <citation type="submission" date="2018-10" db="EMBL/GenBank/DDBJ databases">
        <title>Dokdonia luteus sp. nov., isolated from sea water.</title>
        <authorList>
            <person name="Zhou L.Y."/>
            <person name="Du Z.J."/>
        </authorList>
    </citation>
    <scope>NUCLEOTIDE SEQUENCE [LARGE SCALE GENOMIC DNA]</scope>
    <source>
        <strain evidence="2 3">SH27</strain>
    </source>
</reference>
<dbReference type="InterPro" id="IPR025665">
    <property type="entry name" value="Beta-barrel_OMP_2"/>
</dbReference>
<sequence>MKIFIVTVMLLSGITAFGQNSSFGIKGGLNYGATGDLTTFSIFGDGKIDSENKAGYHFGIFGKIEFSGIFLQPELVYTKLNSGFEDNDLDARYDIRKIDLPVLVGIHILGPLNIKAGPSLQYILDDEFEANTDSFDLEDPENDVTVGYQIGAGLDLGKLEIDLRYEGAFQENEVVSSTEVQDAGFRIDTRPKQWIISLSYKFGN</sequence>
<feature type="domain" description="Outer membrane protein beta-barrel" evidence="1">
    <location>
        <begin position="17"/>
        <end position="168"/>
    </location>
</feature>
<dbReference type="Pfam" id="PF13568">
    <property type="entry name" value="OMP_b-brl_2"/>
    <property type="match status" value="1"/>
</dbReference>
<dbReference type="EMBL" id="REFV01000005">
    <property type="protein sequence ID" value="RMB60605.1"/>
    <property type="molecule type" value="Genomic_DNA"/>
</dbReference>